<proteinExistence type="predicted"/>
<dbReference type="AlphaFoldDB" id="T1ASQ6"/>
<name>T1ASQ6_9ZZZZ</name>
<organism evidence="1">
    <name type="scientific">mine drainage metagenome</name>
    <dbReference type="NCBI Taxonomy" id="410659"/>
    <lineage>
        <taxon>unclassified sequences</taxon>
        <taxon>metagenomes</taxon>
        <taxon>ecological metagenomes</taxon>
    </lineage>
</organism>
<dbReference type="EMBL" id="AUZX01011381">
    <property type="protein sequence ID" value="EQD43774.1"/>
    <property type="molecule type" value="Genomic_DNA"/>
</dbReference>
<evidence type="ECO:0008006" key="2">
    <source>
        <dbReference type="Google" id="ProtNLM"/>
    </source>
</evidence>
<gene>
    <name evidence="1" type="ORF">B1A_15512</name>
</gene>
<sequence length="232" mass="25541">MLAIDAKRAGALLGEYLIAKQLISRSDLYDALASSIRRIPIKTVPELPEWDIILNASLLGGLDRQSQSLALATGSDLSRGEKRFFVLTTASGLQSQTHAALFARATREGFKVRGMLLAADPSVLDVVLSEWSNRRSASPSSTETTASDIHIEWDRIVYEAYRLGASDIHLMVTRGRGQFRFRIHGELENYPLALTEEKGMLLASSMYNTMVEQGSTGDGFNPRIPQDAVVTR</sequence>
<reference evidence="1" key="1">
    <citation type="submission" date="2013-08" db="EMBL/GenBank/DDBJ databases">
        <authorList>
            <person name="Mendez C."/>
            <person name="Richter M."/>
            <person name="Ferrer M."/>
            <person name="Sanchez J."/>
        </authorList>
    </citation>
    <scope>NUCLEOTIDE SEQUENCE</scope>
</reference>
<accession>T1ASQ6</accession>
<reference evidence="1" key="2">
    <citation type="journal article" date="2014" name="ISME J.">
        <title>Microbial stratification in low pH oxic and suboxic macroscopic growths along an acid mine drainage.</title>
        <authorList>
            <person name="Mendez-Garcia C."/>
            <person name="Mesa V."/>
            <person name="Sprenger R.R."/>
            <person name="Richter M."/>
            <person name="Diez M.S."/>
            <person name="Solano J."/>
            <person name="Bargiela R."/>
            <person name="Golyshina O.V."/>
            <person name="Manteca A."/>
            <person name="Ramos J.L."/>
            <person name="Gallego J.R."/>
            <person name="Llorente I."/>
            <person name="Martins Dos Santos V.A."/>
            <person name="Jensen O.N."/>
            <person name="Pelaez A.I."/>
            <person name="Sanchez J."/>
            <person name="Ferrer M."/>
        </authorList>
    </citation>
    <scope>NUCLEOTIDE SEQUENCE</scope>
</reference>
<protein>
    <recommendedName>
        <fullName evidence="2">Type II secretion system protein E</fullName>
    </recommendedName>
</protein>
<evidence type="ECO:0000313" key="1">
    <source>
        <dbReference type="EMBL" id="EQD43774.1"/>
    </source>
</evidence>
<feature type="non-terminal residue" evidence="1">
    <location>
        <position position="232"/>
    </location>
</feature>
<comment type="caution">
    <text evidence="1">The sequence shown here is derived from an EMBL/GenBank/DDBJ whole genome shotgun (WGS) entry which is preliminary data.</text>
</comment>
<dbReference type="Gene3D" id="3.30.450.90">
    <property type="match status" value="1"/>
</dbReference>